<dbReference type="AlphaFoldDB" id="A0AAX3EK28"/>
<evidence type="ECO:0000313" key="1">
    <source>
        <dbReference type="EMBL" id="UYV98465.1"/>
    </source>
</evidence>
<proteinExistence type="predicted"/>
<gene>
    <name evidence="1" type="ORF">NL394_04345</name>
</gene>
<keyword evidence="2" id="KW-1185">Reference proteome</keyword>
<evidence type="ECO:0000313" key="2">
    <source>
        <dbReference type="Proteomes" id="UP001163293"/>
    </source>
</evidence>
<dbReference type="Proteomes" id="UP001163293">
    <property type="component" value="Chromosome"/>
</dbReference>
<accession>A0AAX3EK28</accession>
<reference evidence="1" key="1">
    <citation type="submission" date="2022-07" db="EMBL/GenBank/DDBJ databases">
        <authorList>
            <person name="Wu T."/>
        </authorList>
    </citation>
    <scope>NUCLEOTIDE SEQUENCE</scope>
    <source>
        <strain evidence="1">SD-1</strain>
    </source>
</reference>
<sequence length="124" mass="13450">MSAIEEKIEATKFNITTTKSFDAIRKLGQEAAAAASGSITKVQETGITENELIQYNIKRLGMVEVLNFGLVFMNLSDGQNNLLLVPGNYLTSQATFLFIPIGPKDAAGYPPLKKFSDHIQAALS</sequence>
<protein>
    <submittedName>
        <fullName evidence="1">Uncharacterized protein</fullName>
    </submittedName>
</protein>
<dbReference type="EMBL" id="CP101185">
    <property type="protein sequence ID" value="UYV98465.1"/>
    <property type="molecule type" value="Genomic_DNA"/>
</dbReference>
<organism evidence="1 2">
    <name type="scientific">Paenarthrobacter ureafaciens</name>
    <dbReference type="NCBI Taxonomy" id="37931"/>
    <lineage>
        <taxon>Bacteria</taxon>
        <taxon>Bacillati</taxon>
        <taxon>Actinomycetota</taxon>
        <taxon>Actinomycetes</taxon>
        <taxon>Micrococcales</taxon>
        <taxon>Micrococcaceae</taxon>
        <taxon>Paenarthrobacter</taxon>
    </lineage>
</organism>
<name>A0AAX3EK28_PAEUR</name>
<dbReference type="RefSeq" id="WP_069695401.1">
    <property type="nucleotide sequence ID" value="NZ_CP043010.1"/>
</dbReference>